<dbReference type="Proteomes" id="UP001138768">
    <property type="component" value="Unassembled WGS sequence"/>
</dbReference>
<proteinExistence type="predicted"/>
<accession>A0A9X0W8S9</accession>
<dbReference type="Pfam" id="PF04434">
    <property type="entry name" value="SWIM"/>
    <property type="match status" value="1"/>
</dbReference>
<keyword evidence="1" id="KW-0862">Zinc</keyword>
<comment type="caution">
    <text evidence="3">The sequence shown here is derived from an EMBL/GenBank/DDBJ whole genome shotgun (WGS) entry which is preliminary data.</text>
</comment>
<dbReference type="EMBL" id="NRRY01000017">
    <property type="protein sequence ID" value="MBK1619088.1"/>
    <property type="molecule type" value="Genomic_DNA"/>
</dbReference>
<dbReference type="PANTHER" id="PTHR38133">
    <property type="entry name" value="SLR1429 PROTEIN"/>
    <property type="match status" value="1"/>
</dbReference>
<evidence type="ECO:0000256" key="1">
    <source>
        <dbReference type="PROSITE-ProRule" id="PRU00325"/>
    </source>
</evidence>
<dbReference type="GO" id="GO:0008270">
    <property type="term" value="F:zinc ion binding"/>
    <property type="evidence" value="ECO:0007669"/>
    <property type="project" value="UniProtKB-KW"/>
</dbReference>
<keyword evidence="1" id="KW-0479">Metal-binding</keyword>
<dbReference type="PROSITE" id="PS50966">
    <property type="entry name" value="ZF_SWIM"/>
    <property type="match status" value="1"/>
</dbReference>
<evidence type="ECO:0000313" key="4">
    <source>
        <dbReference type="Proteomes" id="UP001138768"/>
    </source>
</evidence>
<name>A0A9X0W8S9_9GAMM</name>
<dbReference type="AlphaFoldDB" id="A0A9X0W8S9"/>
<keyword evidence="4" id="KW-1185">Reference proteome</keyword>
<keyword evidence="1" id="KW-0863">Zinc-finger</keyword>
<reference evidence="3 4" key="1">
    <citation type="journal article" date="2020" name="Microorganisms">
        <title>Osmotic Adaptation and Compatible Solute Biosynthesis of Phototrophic Bacteria as Revealed from Genome Analyses.</title>
        <authorList>
            <person name="Imhoff J.F."/>
            <person name="Rahn T."/>
            <person name="Kunzel S."/>
            <person name="Keller A."/>
            <person name="Neulinger S.C."/>
        </authorList>
    </citation>
    <scope>NUCLEOTIDE SEQUENCE [LARGE SCALE GENOMIC DNA]</scope>
    <source>
        <strain evidence="3 4">DSM 25653</strain>
    </source>
</reference>
<dbReference type="PANTHER" id="PTHR38133:SF1">
    <property type="entry name" value="SLR1429 PROTEIN"/>
    <property type="match status" value="1"/>
</dbReference>
<protein>
    <recommendedName>
        <fullName evidence="2">SWIM-type domain-containing protein</fullName>
    </recommendedName>
</protein>
<feature type="domain" description="SWIM-type" evidence="2">
    <location>
        <begin position="118"/>
        <end position="153"/>
    </location>
</feature>
<dbReference type="RefSeq" id="WP_200244051.1">
    <property type="nucleotide sequence ID" value="NZ_NRRY01000017.1"/>
</dbReference>
<evidence type="ECO:0000313" key="3">
    <source>
        <dbReference type="EMBL" id="MBK1619088.1"/>
    </source>
</evidence>
<evidence type="ECO:0000259" key="2">
    <source>
        <dbReference type="PROSITE" id="PS50966"/>
    </source>
</evidence>
<sequence>MSSRGKTWWGQRFIAALEQQMDAGRLQRGRSYASPRRILSFEISAKGVVSATVRGNINPYFGVTKEPRYQVAIQLDPIPAKARKTLIAQLGGRADLVSHLLMNEMPEGIDAAFAESGFGLLPRTEKDFKRTDCSCPDWANPCKHIAGVYYRLAEQLDHDPLLLFELRGLARNELRTELAKTPFGQALAPLMTEDDQAPLEPVTSLYPPLRPLADEVTSAASAWPQQALDPQGFWRGRVPLPTEPEAAIAPGHDRVSAVLVKKGGDFPPFWDRDQSFIAVMDELYRRMQSKNRRLL</sequence>
<organism evidence="3 4">
    <name type="scientific">Lamprobacter modestohalophilus</name>
    <dbReference type="NCBI Taxonomy" id="1064514"/>
    <lineage>
        <taxon>Bacteria</taxon>
        <taxon>Pseudomonadati</taxon>
        <taxon>Pseudomonadota</taxon>
        <taxon>Gammaproteobacteria</taxon>
        <taxon>Chromatiales</taxon>
        <taxon>Chromatiaceae</taxon>
        <taxon>Lamprobacter</taxon>
    </lineage>
</organism>
<gene>
    <name evidence="3" type="ORF">CKO42_11720</name>
</gene>
<dbReference type="InterPro" id="IPR007527">
    <property type="entry name" value="Znf_SWIM"/>
</dbReference>